<proteinExistence type="predicted"/>
<keyword evidence="1" id="KW-0812">Transmembrane</keyword>
<dbReference type="Proteomes" id="UP001501411">
    <property type="component" value="Unassembled WGS sequence"/>
</dbReference>
<sequence>MQVFLFKNMGYYNLATPYPYILFLLMLPLGMPNWLLFVISFFTGLTVDAFYDTLGINAAACVAFAALRITFINLTVQLDNHETFATPSVSEMSFRWFFIYSLVLSFTHHFVLILLEAFTFSNFHYTIIRVLLSCIFTLLLILLFSLLFYQKSRR</sequence>
<evidence type="ECO:0000256" key="1">
    <source>
        <dbReference type="SAM" id="Phobius"/>
    </source>
</evidence>
<keyword evidence="1" id="KW-0472">Membrane</keyword>
<feature type="transmembrane region" description="Helical" evidence="1">
    <location>
        <begin position="97"/>
        <end position="115"/>
    </location>
</feature>
<gene>
    <name evidence="2" type="ORF">GCM10023231_05610</name>
</gene>
<evidence type="ECO:0000313" key="3">
    <source>
        <dbReference type="Proteomes" id="UP001501411"/>
    </source>
</evidence>
<evidence type="ECO:0000313" key="2">
    <source>
        <dbReference type="EMBL" id="GAA4781134.1"/>
    </source>
</evidence>
<name>A0ABP9AGJ1_9SPHI</name>
<protein>
    <submittedName>
        <fullName evidence="2">Rod shape-determining protein MreD</fullName>
    </submittedName>
</protein>
<comment type="caution">
    <text evidence="2">The sequence shown here is derived from an EMBL/GenBank/DDBJ whole genome shotgun (WGS) entry which is preliminary data.</text>
</comment>
<accession>A0ABP9AGJ1</accession>
<reference evidence="3" key="1">
    <citation type="journal article" date="2019" name="Int. J. Syst. Evol. Microbiol.">
        <title>The Global Catalogue of Microorganisms (GCM) 10K type strain sequencing project: providing services to taxonomists for standard genome sequencing and annotation.</title>
        <authorList>
            <consortium name="The Broad Institute Genomics Platform"/>
            <consortium name="The Broad Institute Genome Sequencing Center for Infectious Disease"/>
            <person name="Wu L."/>
            <person name="Ma J."/>
        </authorList>
    </citation>
    <scope>NUCLEOTIDE SEQUENCE [LARGE SCALE GENOMIC DNA]</scope>
    <source>
        <strain evidence="3">JCM 18200</strain>
    </source>
</reference>
<feature type="transmembrane region" description="Helical" evidence="1">
    <location>
        <begin position="54"/>
        <end position="76"/>
    </location>
</feature>
<dbReference type="EMBL" id="BAABIQ010000003">
    <property type="protein sequence ID" value="GAA4781134.1"/>
    <property type="molecule type" value="Genomic_DNA"/>
</dbReference>
<feature type="transmembrane region" description="Helical" evidence="1">
    <location>
        <begin position="127"/>
        <end position="149"/>
    </location>
</feature>
<keyword evidence="3" id="KW-1185">Reference proteome</keyword>
<organism evidence="2 3">
    <name type="scientific">Olivibacter ginsenosidimutans</name>
    <dbReference type="NCBI Taxonomy" id="1176537"/>
    <lineage>
        <taxon>Bacteria</taxon>
        <taxon>Pseudomonadati</taxon>
        <taxon>Bacteroidota</taxon>
        <taxon>Sphingobacteriia</taxon>
        <taxon>Sphingobacteriales</taxon>
        <taxon>Sphingobacteriaceae</taxon>
        <taxon>Olivibacter</taxon>
    </lineage>
</organism>
<keyword evidence="1" id="KW-1133">Transmembrane helix</keyword>
<feature type="transmembrane region" description="Helical" evidence="1">
    <location>
        <begin position="20"/>
        <end position="42"/>
    </location>
</feature>